<feature type="compositionally biased region" description="Low complexity" evidence="1">
    <location>
        <begin position="157"/>
        <end position="169"/>
    </location>
</feature>
<dbReference type="SUPFAM" id="SSF57850">
    <property type="entry name" value="RING/U-box"/>
    <property type="match status" value="1"/>
</dbReference>
<dbReference type="PANTHER" id="PTHR31150">
    <property type="entry name" value="EXPRESSED PROTEIN"/>
    <property type="match status" value="1"/>
</dbReference>
<evidence type="ECO:0000256" key="1">
    <source>
        <dbReference type="SAM" id="MobiDB-lite"/>
    </source>
</evidence>
<dbReference type="Gene3D" id="3.30.40.10">
    <property type="entry name" value="Zinc/RING finger domain, C3HC4 (zinc finger)"/>
    <property type="match status" value="1"/>
</dbReference>
<protein>
    <recommendedName>
        <fullName evidence="4">RING-type domain-containing protein</fullName>
    </recommendedName>
</protein>
<proteinExistence type="predicted"/>
<reference evidence="2 3" key="1">
    <citation type="journal article" date="2013" name="BMC Genomics">
        <title>The miniature genome of a carnivorous plant Genlisea aurea contains a low number of genes and short non-coding sequences.</title>
        <authorList>
            <person name="Leushkin E.V."/>
            <person name="Sutormin R.A."/>
            <person name="Nabieva E.R."/>
            <person name="Penin A.A."/>
            <person name="Kondrashov A.S."/>
            <person name="Logacheva M.D."/>
        </authorList>
    </citation>
    <scope>NUCLEOTIDE SEQUENCE [LARGE SCALE GENOMIC DNA]</scope>
</reference>
<dbReference type="OrthoDB" id="416496at2759"/>
<evidence type="ECO:0000313" key="3">
    <source>
        <dbReference type="Proteomes" id="UP000015453"/>
    </source>
</evidence>
<organism evidence="2 3">
    <name type="scientific">Genlisea aurea</name>
    <dbReference type="NCBI Taxonomy" id="192259"/>
    <lineage>
        <taxon>Eukaryota</taxon>
        <taxon>Viridiplantae</taxon>
        <taxon>Streptophyta</taxon>
        <taxon>Embryophyta</taxon>
        <taxon>Tracheophyta</taxon>
        <taxon>Spermatophyta</taxon>
        <taxon>Magnoliopsida</taxon>
        <taxon>eudicotyledons</taxon>
        <taxon>Gunneridae</taxon>
        <taxon>Pentapetalae</taxon>
        <taxon>asterids</taxon>
        <taxon>lamiids</taxon>
        <taxon>Lamiales</taxon>
        <taxon>Lentibulariaceae</taxon>
        <taxon>Genlisea</taxon>
    </lineage>
</organism>
<feature type="compositionally biased region" description="Acidic residues" evidence="1">
    <location>
        <begin position="41"/>
        <end position="57"/>
    </location>
</feature>
<keyword evidence="3" id="KW-1185">Reference proteome</keyword>
<evidence type="ECO:0008006" key="4">
    <source>
        <dbReference type="Google" id="ProtNLM"/>
    </source>
</evidence>
<evidence type="ECO:0000313" key="2">
    <source>
        <dbReference type="EMBL" id="EPS70302.1"/>
    </source>
</evidence>
<dbReference type="InterPro" id="IPR013083">
    <property type="entry name" value="Znf_RING/FYVE/PHD"/>
</dbReference>
<feature type="compositionally biased region" description="Low complexity" evidence="1">
    <location>
        <begin position="62"/>
        <end position="72"/>
    </location>
</feature>
<name>S8ECM3_9LAMI</name>
<gene>
    <name evidence="2" type="ORF">M569_04463</name>
</gene>
<dbReference type="EMBL" id="AUSU01001734">
    <property type="protein sequence ID" value="EPS70302.1"/>
    <property type="molecule type" value="Genomic_DNA"/>
</dbReference>
<accession>S8ECM3</accession>
<feature type="region of interest" description="Disordered" evidence="1">
    <location>
        <begin position="23"/>
        <end position="75"/>
    </location>
</feature>
<sequence length="169" mass="17548">MPVSGVLSCSHVFHAECLDQITPGARKSDPPCPICVKLGNEEEDDGEEEEVEEEEEPAISKPPRSSSFPRFNPFREDGPWTCGGSNAAGDCVEGALHTTTAGPSRNVLVSLSRSRFGKSLLHSRMNGAAFGKGKSRKSSGGSFGSAENNNGGGGAGSSSSKSSIGAYLK</sequence>
<feature type="region of interest" description="Disordered" evidence="1">
    <location>
        <begin position="124"/>
        <end position="169"/>
    </location>
</feature>
<dbReference type="PANTHER" id="PTHR31150:SF23">
    <property type="entry name" value="MANDELONITRILE LYASE-RELATED"/>
    <property type="match status" value="1"/>
</dbReference>
<dbReference type="Proteomes" id="UP000015453">
    <property type="component" value="Unassembled WGS sequence"/>
</dbReference>
<dbReference type="AlphaFoldDB" id="S8ECM3"/>
<comment type="caution">
    <text evidence="2">The sequence shown here is derived from an EMBL/GenBank/DDBJ whole genome shotgun (WGS) entry which is preliminary data.</text>
</comment>
<feature type="compositionally biased region" description="Low complexity" evidence="1">
    <location>
        <begin position="127"/>
        <end position="149"/>
    </location>
</feature>